<comment type="pathway">
    <text evidence="1 8">Amino-acid biosynthesis; L-histidine biosynthesis; L-histidine from 5-phospho-alpha-D-ribose 1-diphosphate: step 8/9.</text>
</comment>
<evidence type="ECO:0000256" key="4">
    <source>
        <dbReference type="ARBA" id="ARBA00022605"/>
    </source>
</evidence>
<dbReference type="PANTHER" id="PTHR21039">
    <property type="entry name" value="HISTIDINOL PHOSPHATASE-RELATED"/>
    <property type="match status" value="1"/>
</dbReference>
<dbReference type="Pfam" id="PF02811">
    <property type="entry name" value="PHP"/>
    <property type="match status" value="1"/>
</dbReference>
<dbReference type="InterPro" id="IPR010140">
    <property type="entry name" value="Histidinol_P_phosphatase_HisJ"/>
</dbReference>
<accession>A0A923MGL2</accession>
<evidence type="ECO:0000313" key="10">
    <source>
        <dbReference type="EMBL" id="MBC5770307.1"/>
    </source>
</evidence>
<evidence type="ECO:0000259" key="9">
    <source>
        <dbReference type="Pfam" id="PF02811"/>
    </source>
</evidence>
<dbReference type="GO" id="GO:0000105">
    <property type="term" value="P:L-histidine biosynthetic process"/>
    <property type="evidence" value="ECO:0007669"/>
    <property type="project" value="UniProtKB-UniRule"/>
</dbReference>
<dbReference type="PANTHER" id="PTHR21039:SF0">
    <property type="entry name" value="HISTIDINOL-PHOSPHATASE"/>
    <property type="match status" value="1"/>
</dbReference>
<dbReference type="RefSeq" id="WP_187014598.1">
    <property type="nucleotide sequence ID" value="NZ_JACOQI010000006.1"/>
</dbReference>
<name>A0A923MGL2_9FIRM</name>
<evidence type="ECO:0000256" key="3">
    <source>
        <dbReference type="ARBA" id="ARBA00013085"/>
    </source>
</evidence>
<dbReference type="InterPro" id="IPR004013">
    <property type="entry name" value="PHP_dom"/>
</dbReference>
<dbReference type="GO" id="GO:0005737">
    <property type="term" value="C:cytoplasm"/>
    <property type="evidence" value="ECO:0007669"/>
    <property type="project" value="TreeGrafter"/>
</dbReference>
<gene>
    <name evidence="10" type="ORF">H8Z83_08220</name>
</gene>
<evidence type="ECO:0000256" key="5">
    <source>
        <dbReference type="ARBA" id="ARBA00022801"/>
    </source>
</evidence>
<dbReference type="Proteomes" id="UP000620327">
    <property type="component" value="Unassembled WGS sequence"/>
</dbReference>
<sequence length="269" mass="30491">MYLADYHTHTQFSPDAHDPMTVMAQAALDAGMDEICFTDHVEPLTWGSNELRPPYDWSALTEDFANVQAALGDRIHLRLGMEMGDAQKAPAHMKKLLEDAPQFDFIIGSVHLLSERFGSDDLYLYSPKNQAEAQTALGDYLEEVLALAKLGGFTVLGHLTLPLRYFNEMRGLHTSFDPYEAEIREILKTLIENGRGIELNVNRGNTPLPDAKWLRIYRELGGELITLGTDAHSPEHVGRFIRERQTLLKECGFTRFCTFEKQMPVWHAL</sequence>
<comment type="catalytic activity">
    <reaction evidence="7 8">
        <text>L-histidinol phosphate + H2O = L-histidinol + phosphate</text>
        <dbReference type="Rhea" id="RHEA:14465"/>
        <dbReference type="ChEBI" id="CHEBI:15377"/>
        <dbReference type="ChEBI" id="CHEBI:43474"/>
        <dbReference type="ChEBI" id="CHEBI:57699"/>
        <dbReference type="ChEBI" id="CHEBI:57980"/>
        <dbReference type="EC" id="3.1.3.15"/>
    </reaction>
</comment>
<dbReference type="EMBL" id="JACOQI010000006">
    <property type="protein sequence ID" value="MBC5770307.1"/>
    <property type="molecule type" value="Genomic_DNA"/>
</dbReference>
<keyword evidence="4 8" id="KW-0028">Amino-acid biosynthesis</keyword>
<keyword evidence="11" id="KW-1185">Reference proteome</keyword>
<dbReference type="SUPFAM" id="SSF89550">
    <property type="entry name" value="PHP domain-like"/>
    <property type="match status" value="1"/>
</dbReference>
<keyword evidence="5 8" id="KW-0378">Hydrolase</keyword>
<feature type="domain" description="PHP" evidence="9">
    <location>
        <begin position="5"/>
        <end position="200"/>
    </location>
</feature>
<dbReference type="GO" id="GO:0004401">
    <property type="term" value="F:histidinol-phosphatase activity"/>
    <property type="evidence" value="ECO:0007669"/>
    <property type="project" value="UniProtKB-UniRule"/>
</dbReference>
<evidence type="ECO:0000256" key="8">
    <source>
        <dbReference type="RuleBase" id="RU366003"/>
    </source>
</evidence>
<dbReference type="InterPro" id="IPR016195">
    <property type="entry name" value="Pol/histidinol_Pase-like"/>
</dbReference>
<dbReference type="Gene3D" id="3.20.20.140">
    <property type="entry name" value="Metal-dependent hydrolases"/>
    <property type="match status" value="1"/>
</dbReference>
<dbReference type="NCBIfam" id="TIGR01856">
    <property type="entry name" value="hisJ_fam"/>
    <property type="match status" value="1"/>
</dbReference>
<dbReference type="AlphaFoldDB" id="A0A923MGL2"/>
<proteinExistence type="inferred from homology"/>
<dbReference type="EC" id="3.1.3.15" evidence="3 8"/>
<reference evidence="10" key="1">
    <citation type="submission" date="2020-08" db="EMBL/GenBank/DDBJ databases">
        <title>Genome public.</title>
        <authorList>
            <person name="Liu C."/>
            <person name="Sun Q."/>
        </authorList>
    </citation>
    <scope>NUCLEOTIDE SEQUENCE</scope>
    <source>
        <strain evidence="10">BX15</strain>
    </source>
</reference>
<evidence type="ECO:0000256" key="1">
    <source>
        <dbReference type="ARBA" id="ARBA00004970"/>
    </source>
</evidence>
<comment type="similarity">
    <text evidence="2 8">Belongs to the PHP hydrolase family. HisK subfamily.</text>
</comment>
<keyword evidence="6 8" id="KW-0368">Histidine biosynthesis</keyword>
<evidence type="ECO:0000313" key="11">
    <source>
        <dbReference type="Proteomes" id="UP000620327"/>
    </source>
</evidence>
<evidence type="ECO:0000256" key="6">
    <source>
        <dbReference type="ARBA" id="ARBA00023102"/>
    </source>
</evidence>
<evidence type="ECO:0000256" key="7">
    <source>
        <dbReference type="ARBA" id="ARBA00049158"/>
    </source>
</evidence>
<evidence type="ECO:0000256" key="2">
    <source>
        <dbReference type="ARBA" id="ARBA00009152"/>
    </source>
</evidence>
<organism evidence="10 11">
    <name type="scientific">Dysosmobacter segnis</name>
    <dbReference type="NCBI Taxonomy" id="2763042"/>
    <lineage>
        <taxon>Bacteria</taxon>
        <taxon>Bacillati</taxon>
        <taxon>Bacillota</taxon>
        <taxon>Clostridia</taxon>
        <taxon>Eubacteriales</taxon>
        <taxon>Oscillospiraceae</taxon>
        <taxon>Dysosmobacter</taxon>
    </lineage>
</organism>
<comment type="caution">
    <text evidence="10">The sequence shown here is derived from an EMBL/GenBank/DDBJ whole genome shotgun (WGS) entry which is preliminary data.</text>
</comment>
<protein>
    <recommendedName>
        <fullName evidence="3 8">Histidinol-phosphatase</fullName>
        <shortName evidence="8">HolPase</shortName>
        <ecNumber evidence="3 8">3.1.3.15</ecNumber>
    </recommendedName>
</protein>